<sequence length="447" mass="48640">MGNDTEFKSGDLVRCVRADISWFTEGKIYKVGDVDIDNCVVVVADDDGDPTRQPTYCFEPVTLPVGAKVKFTDECSSSWFFGPHTDHKDGVISVVCDEGSGINYGVDIAGMIGWVDDKHIDVVDPFVGWDKGPDHAFKIGDRVRLTADNGGFGAEGDEGEVVDITQSGILLVRFDREIRGDGKWYVMPRIAAPVLASDGATSGGTTFRVGDRVKSRDGDPTDAVGTVVEVDYSSYLISFDGWTGGHSGGGKTPDYSGWWLPASRLDRAPANDNEPTDPAVSAFRVGMKIRAKDSDWCNGYVAGDVLTITRVNGDCAFFRDNDGDERLVYNEIFDIVDDDAAAISPVWIVAKMDGTQPKPSLHPCVHPSKSAAEAEASRLANVIKGAEFAVFEMVANRKVEKTYDYEWQRLAACGRKIEAIKMLRSMTGMGLATTKDAVDDWLKREAA</sequence>
<dbReference type="InterPro" id="IPR014719">
    <property type="entry name" value="Ribosomal_bL12_C/ClpS-like"/>
</dbReference>
<dbReference type="EMBL" id="FUXL01000008">
    <property type="protein sequence ID" value="SKA20192.1"/>
    <property type="molecule type" value="Genomic_DNA"/>
</dbReference>
<organism evidence="1 2">
    <name type="scientific">Consotaella salsifontis</name>
    <dbReference type="NCBI Taxonomy" id="1365950"/>
    <lineage>
        <taxon>Bacteria</taxon>
        <taxon>Pseudomonadati</taxon>
        <taxon>Pseudomonadota</taxon>
        <taxon>Alphaproteobacteria</taxon>
        <taxon>Hyphomicrobiales</taxon>
        <taxon>Aurantimonadaceae</taxon>
        <taxon>Consotaella</taxon>
    </lineage>
</organism>
<proteinExistence type="predicted"/>
<dbReference type="Proteomes" id="UP000190135">
    <property type="component" value="Unassembled WGS sequence"/>
</dbReference>
<keyword evidence="2" id="KW-1185">Reference proteome</keyword>
<protein>
    <submittedName>
        <fullName evidence="1">Uncharacterized protein</fullName>
    </submittedName>
</protein>
<dbReference type="OrthoDB" id="8410940at2"/>
<evidence type="ECO:0000313" key="1">
    <source>
        <dbReference type="EMBL" id="SKA20192.1"/>
    </source>
</evidence>
<accession>A0A1T4RW50</accession>
<dbReference type="Gene3D" id="3.30.1390.10">
    <property type="match status" value="1"/>
</dbReference>
<dbReference type="STRING" id="1365950.SAMN05428963_10821"/>
<reference evidence="1 2" key="1">
    <citation type="submission" date="2017-02" db="EMBL/GenBank/DDBJ databases">
        <authorList>
            <person name="Peterson S.W."/>
        </authorList>
    </citation>
    <scope>NUCLEOTIDE SEQUENCE [LARGE SCALE GENOMIC DNA]</scope>
    <source>
        <strain evidence="1 2">USBA 369</strain>
    </source>
</reference>
<dbReference type="RefSeq" id="WP_078708763.1">
    <property type="nucleotide sequence ID" value="NZ_FUXL01000008.1"/>
</dbReference>
<name>A0A1T4RW50_9HYPH</name>
<dbReference type="AlphaFoldDB" id="A0A1T4RW50"/>
<gene>
    <name evidence="1" type="ORF">SAMN05428963_10821</name>
</gene>
<evidence type="ECO:0000313" key="2">
    <source>
        <dbReference type="Proteomes" id="UP000190135"/>
    </source>
</evidence>